<name>A0A9W5QFB5_BACCE</name>
<reference evidence="1 2" key="1">
    <citation type="submission" date="2012-12" db="EMBL/GenBank/DDBJ databases">
        <title>The Genome Sequence of Bacillus cereus ISP2954.</title>
        <authorList>
            <consortium name="The Broad Institute Genome Sequencing Platform"/>
            <consortium name="The Broad Institute Genome Sequencing Center for Infectious Disease"/>
            <person name="Feldgarden M."/>
            <person name="Van der Auwera G.A."/>
            <person name="Mahillon J."/>
            <person name="Duprez V."/>
            <person name="Timmery S."/>
            <person name="Mattelet C."/>
            <person name="Dierick K."/>
            <person name="Sun M."/>
            <person name="Yu Z."/>
            <person name="Zhu L."/>
            <person name="Hu X."/>
            <person name="Shank E.B."/>
            <person name="Swiecicka I."/>
            <person name="Hansen B.M."/>
            <person name="Andrup L."/>
            <person name="Walker B."/>
            <person name="Young S.K."/>
            <person name="Zeng Q."/>
            <person name="Gargeya S."/>
            <person name="Fitzgerald M."/>
            <person name="Haas B."/>
            <person name="Abouelleil A."/>
            <person name="Alvarado L."/>
            <person name="Arachchi H.M."/>
            <person name="Berlin A.M."/>
            <person name="Chapman S.B."/>
            <person name="Dewar J."/>
            <person name="Goldberg J."/>
            <person name="Griggs A."/>
            <person name="Gujja S."/>
            <person name="Hansen M."/>
            <person name="Howarth C."/>
            <person name="Imamovic A."/>
            <person name="Larimer J."/>
            <person name="McCowan C."/>
            <person name="Murphy C."/>
            <person name="Neiman D."/>
            <person name="Pearson M."/>
            <person name="Priest M."/>
            <person name="Roberts A."/>
            <person name="Saif S."/>
            <person name="Shea T."/>
            <person name="Sisk P."/>
            <person name="Sykes S."/>
            <person name="Wortman J."/>
            <person name="Nusbaum C."/>
            <person name="Birren B."/>
        </authorList>
    </citation>
    <scope>NUCLEOTIDE SEQUENCE [LARGE SCALE GENOMIC DNA]</scope>
    <source>
        <strain evidence="1 2">ISP2954</strain>
    </source>
</reference>
<protein>
    <submittedName>
        <fullName evidence="1">Uncharacterized protein</fullName>
    </submittedName>
</protein>
<accession>A0A9W5QFB5</accession>
<dbReference type="AlphaFoldDB" id="A0A9W5QFB5"/>
<proteinExistence type="predicted"/>
<organism evidence="1 2">
    <name type="scientific">Bacillus cereus ISP2954</name>
    <dbReference type="NCBI Taxonomy" id="1053215"/>
    <lineage>
        <taxon>Bacteria</taxon>
        <taxon>Bacillati</taxon>
        <taxon>Bacillota</taxon>
        <taxon>Bacilli</taxon>
        <taxon>Bacillales</taxon>
        <taxon>Bacillaceae</taxon>
        <taxon>Bacillus</taxon>
        <taxon>Bacillus cereus group</taxon>
    </lineage>
</organism>
<gene>
    <name evidence="1" type="ORF">IGU_05876</name>
</gene>
<dbReference type="EMBL" id="AHEJ01000082">
    <property type="protein sequence ID" value="EOP61244.1"/>
    <property type="molecule type" value="Genomic_DNA"/>
</dbReference>
<comment type="caution">
    <text evidence="1">The sequence shown here is derived from an EMBL/GenBank/DDBJ whole genome shotgun (WGS) entry which is preliminary data.</text>
</comment>
<evidence type="ECO:0000313" key="2">
    <source>
        <dbReference type="Proteomes" id="UP000013989"/>
    </source>
</evidence>
<evidence type="ECO:0000313" key="1">
    <source>
        <dbReference type="EMBL" id="EOP61244.1"/>
    </source>
</evidence>
<dbReference type="Proteomes" id="UP000013989">
    <property type="component" value="Unassembled WGS sequence"/>
</dbReference>
<sequence>MQYAGDLLFIDIVKYMFDEELKCHYMWLTGCGYISFNFEIAPSTSYLPQPKDIKELVCNILFEDFSLKISIALSYISLSTQNLSVIQ</sequence>